<comment type="caution">
    <text evidence="1">The sequence shown here is derived from an EMBL/GenBank/DDBJ whole genome shotgun (WGS) entry which is preliminary data.</text>
</comment>
<dbReference type="InterPro" id="IPR047810">
    <property type="entry name" value="PatD-like"/>
</dbReference>
<accession>A0ABT3LB64</accession>
<gene>
    <name evidence="1" type="primary">patD</name>
    <name evidence="1" type="ORF">K4A83_21130</name>
</gene>
<keyword evidence="2" id="KW-1185">Reference proteome</keyword>
<dbReference type="Proteomes" id="UP001526426">
    <property type="component" value="Unassembled WGS sequence"/>
</dbReference>
<dbReference type="NCBIfam" id="NF037954">
    <property type="entry name" value="het_cyst_PatD"/>
    <property type="match status" value="1"/>
</dbReference>
<proteinExistence type="predicted"/>
<reference evidence="1 2" key="1">
    <citation type="submission" date="2021-08" db="EMBL/GenBank/DDBJ databases">
        <title>Draft genome sequence of Spirulina subsalsa with high tolerance to salinity and hype-accumulation of phycocyanin.</title>
        <authorList>
            <person name="Pei H."/>
            <person name="Jiang L."/>
        </authorList>
    </citation>
    <scope>NUCLEOTIDE SEQUENCE [LARGE SCALE GENOMIC DNA]</scope>
    <source>
        <strain evidence="1 2">FACHB-351</strain>
    </source>
</reference>
<sequence>MSSSPYRDGSEQFLKALITLKESIELTDPDFKQVHLHYHQLQTIVQENLSLEKLEAENLAIAPRQQSLLTEIHRTLRLLQTDVLFLQASRQKATFSQRLVLCRQRIDQLQQFCQQFLNSSP</sequence>
<evidence type="ECO:0000313" key="1">
    <source>
        <dbReference type="EMBL" id="MCW6038753.1"/>
    </source>
</evidence>
<name>A0ABT3LB64_9CYAN</name>
<protein>
    <submittedName>
        <fullName evidence="1">Heterocyst frequency control protein PatD</fullName>
    </submittedName>
</protein>
<organism evidence="1 2">
    <name type="scientific">Spirulina subsalsa FACHB-351</name>
    <dbReference type="NCBI Taxonomy" id="234711"/>
    <lineage>
        <taxon>Bacteria</taxon>
        <taxon>Bacillati</taxon>
        <taxon>Cyanobacteriota</taxon>
        <taxon>Cyanophyceae</taxon>
        <taxon>Spirulinales</taxon>
        <taxon>Spirulinaceae</taxon>
        <taxon>Spirulina</taxon>
    </lineage>
</organism>
<dbReference type="EMBL" id="JAIHOM010000172">
    <property type="protein sequence ID" value="MCW6038753.1"/>
    <property type="molecule type" value="Genomic_DNA"/>
</dbReference>
<dbReference type="RefSeq" id="WP_265266678.1">
    <property type="nucleotide sequence ID" value="NZ_JAIHOM010000172.1"/>
</dbReference>
<evidence type="ECO:0000313" key="2">
    <source>
        <dbReference type="Proteomes" id="UP001526426"/>
    </source>
</evidence>